<protein>
    <submittedName>
        <fullName evidence="2">Uncharacterized protein</fullName>
    </submittedName>
</protein>
<feature type="compositionally biased region" description="Polar residues" evidence="1">
    <location>
        <begin position="65"/>
        <end position="78"/>
    </location>
</feature>
<dbReference type="EMBL" id="CP011390">
    <property type="protein sequence ID" value="ANE49338.1"/>
    <property type="molecule type" value="Genomic_DNA"/>
</dbReference>
<feature type="compositionally biased region" description="Basic and acidic residues" evidence="1">
    <location>
        <begin position="30"/>
        <end position="53"/>
    </location>
</feature>
<dbReference type="Proteomes" id="UP000077177">
    <property type="component" value="Chromosome"/>
</dbReference>
<dbReference type="RefSeq" id="WP_066401421.1">
    <property type="nucleotide sequence ID" value="NZ_CP011390.1"/>
</dbReference>
<evidence type="ECO:0000256" key="1">
    <source>
        <dbReference type="SAM" id="MobiDB-lite"/>
    </source>
</evidence>
<feature type="compositionally biased region" description="Basic and acidic residues" evidence="1">
    <location>
        <begin position="80"/>
        <end position="92"/>
    </location>
</feature>
<dbReference type="KEGG" id="fla:SY85_01295"/>
<keyword evidence="3" id="KW-1185">Reference proteome</keyword>
<proteinExistence type="predicted"/>
<reference evidence="3" key="1">
    <citation type="submission" date="2015-01" db="EMBL/GenBank/DDBJ databases">
        <title>Flavisolibacter sp./LCS9/ whole genome sequencing.</title>
        <authorList>
            <person name="Kim M.K."/>
            <person name="Srinivasan S."/>
            <person name="Lee J.-J."/>
        </authorList>
    </citation>
    <scope>NUCLEOTIDE SEQUENCE [LARGE SCALE GENOMIC DNA]</scope>
    <source>
        <strain evidence="3">LCS9</strain>
    </source>
</reference>
<sequence length="107" mass="11933">MQAPQPRQNEQDIREQVKGGPTYEGKRKHAERDGERARQDEAKGASHIKDKGHNLAAAEGRINRNKSQNIDSEAQNINDADGRPLTDEEAHHARFKAGQGRQKGSNK</sequence>
<name>A0A172TQQ5_9BACT</name>
<gene>
    <name evidence="2" type="ORF">SY85_01295</name>
</gene>
<dbReference type="AlphaFoldDB" id="A0A172TQQ5"/>
<reference evidence="2 3" key="2">
    <citation type="journal article" date="2016" name="Int. J. Syst. Evol. Microbiol.">
        <title>Flavisolibacter tropicus sp. nov., isolated from tropical soil.</title>
        <authorList>
            <person name="Lee J.J."/>
            <person name="Kang M.S."/>
            <person name="Kim G.S."/>
            <person name="Lee C.S."/>
            <person name="Lim S."/>
            <person name="Lee J."/>
            <person name="Roh S.H."/>
            <person name="Kang H."/>
            <person name="Ha J.M."/>
            <person name="Bae S."/>
            <person name="Jung H.Y."/>
            <person name="Kim M.K."/>
        </authorList>
    </citation>
    <scope>NUCLEOTIDE SEQUENCE [LARGE SCALE GENOMIC DNA]</scope>
    <source>
        <strain evidence="2 3">LCS9</strain>
    </source>
</reference>
<evidence type="ECO:0000313" key="3">
    <source>
        <dbReference type="Proteomes" id="UP000077177"/>
    </source>
</evidence>
<organism evidence="2 3">
    <name type="scientific">Flavisolibacter tropicus</name>
    <dbReference type="NCBI Taxonomy" id="1492898"/>
    <lineage>
        <taxon>Bacteria</taxon>
        <taxon>Pseudomonadati</taxon>
        <taxon>Bacteroidota</taxon>
        <taxon>Chitinophagia</taxon>
        <taxon>Chitinophagales</taxon>
        <taxon>Chitinophagaceae</taxon>
        <taxon>Flavisolibacter</taxon>
    </lineage>
</organism>
<evidence type="ECO:0000313" key="2">
    <source>
        <dbReference type="EMBL" id="ANE49338.1"/>
    </source>
</evidence>
<accession>A0A172TQQ5</accession>
<feature type="region of interest" description="Disordered" evidence="1">
    <location>
        <begin position="1"/>
        <end position="107"/>
    </location>
</feature>